<reference evidence="2" key="1">
    <citation type="submission" date="2014-09" db="EMBL/GenBank/DDBJ databases">
        <authorList>
            <person name="Magalhaes I.L.F."/>
            <person name="Oliveira U."/>
            <person name="Santos F.R."/>
            <person name="Vidigal T.H.D.A."/>
            <person name="Brescovit A.D."/>
            <person name="Santos A.J."/>
        </authorList>
    </citation>
    <scope>NUCLEOTIDE SEQUENCE</scope>
    <source>
        <tissue evidence="2">Shoot tissue taken approximately 20 cm above the soil surface</tissue>
    </source>
</reference>
<evidence type="ECO:0000313" key="2">
    <source>
        <dbReference type="EMBL" id="JAD42028.1"/>
    </source>
</evidence>
<name>A0A0A8ZWB2_ARUDO</name>
<protein>
    <submittedName>
        <fullName evidence="2">Uncharacterized protein</fullName>
    </submittedName>
</protein>
<keyword evidence="1" id="KW-0472">Membrane</keyword>
<dbReference type="AlphaFoldDB" id="A0A0A8ZWB2"/>
<reference evidence="2" key="2">
    <citation type="journal article" date="2015" name="Data Brief">
        <title>Shoot transcriptome of the giant reed, Arundo donax.</title>
        <authorList>
            <person name="Barrero R.A."/>
            <person name="Guerrero F.D."/>
            <person name="Moolhuijzen P."/>
            <person name="Goolsby J.A."/>
            <person name="Tidwell J."/>
            <person name="Bellgard S.E."/>
            <person name="Bellgard M.I."/>
        </authorList>
    </citation>
    <scope>NUCLEOTIDE SEQUENCE</scope>
    <source>
        <tissue evidence="2">Shoot tissue taken approximately 20 cm above the soil surface</tissue>
    </source>
</reference>
<evidence type="ECO:0000256" key="1">
    <source>
        <dbReference type="SAM" id="Phobius"/>
    </source>
</evidence>
<dbReference type="EMBL" id="GBRH01255867">
    <property type="protein sequence ID" value="JAD42028.1"/>
    <property type="molecule type" value="Transcribed_RNA"/>
</dbReference>
<keyword evidence="1" id="KW-0812">Transmembrane</keyword>
<proteinExistence type="predicted"/>
<feature type="transmembrane region" description="Helical" evidence="1">
    <location>
        <begin position="27"/>
        <end position="49"/>
    </location>
</feature>
<keyword evidence="1" id="KW-1133">Transmembrane helix</keyword>
<sequence length="51" mass="5765">MLATNSISFSKFRSNLLGHESMLSLEMLFVIINLNIGQFINPSFIAISIKY</sequence>
<organism evidence="2">
    <name type="scientific">Arundo donax</name>
    <name type="common">Giant reed</name>
    <name type="synonym">Donax arundinaceus</name>
    <dbReference type="NCBI Taxonomy" id="35708"/>
    <lineage>
        <taxon>Eukaryota</taxon>
        <taxon>Viridiplantae</taxon>
        <taxon>Streptophyta</taxon>
        <taxon>Embryophyta</taxon>
        <taxon>Tracheophyta</taxon>
        <taxon>Spermatophyta</taxon>
        <taxon>Magnoliopsida</taxon>
        <taxon>Liliopsida</taxon>
        <taxon>Poales</taxon>
        <taxon>Poaceae</taxon>
        <taxon>PACMAD clade</taxon>
        <taxon>Arundinoideae</taxon>
        <taxon>Arundineae</taxon>
        <taxon>Arundo</taxon>
    </lineage>
</organism>
<accession>A0A0A8ZWB2</accession>